<feature type="domain" description="Folliculin-interacting protein middle" evidence="3">
    <location>
        <begin position="242"/>
        <end position="375"/>
    </location>
</feature>
<evidence type="ECO:0000259" key="3">
    <source>
        <dbReference type="Pfam" id="PF14637"/>
    </source>
</evidence>
<dbReference type="OrthoDB" id="550424at2759"/>
<feature type="compositionally biased region" description="Low complexity" evidence="1">
    <location>
        <begin position="118"/>
        <end position="136"/>
    </location>
</feature>
<feature type="compositionally biased region" description="Polar residues" evidence="1">
    <location>
        <begin position="97"/>
        <end position="106"/>
    </location>
</feature>
<dbReference type="Pfam" id="PF14637">
    <property type="entry name" value="FNIP_M"/>
    <property type="match status" value="1"/>
</dbReference>
<dbReference type="GO" id="GO:0005737">
    <property type="term" value="C:cytoplasm"/>
    <property type="evidence" value="ECO:0007669"/>
    <property type="project" value="TreeGrafter"/>
</dbReference>
<feature type="region of interest" description="Disordered" evidence="1">
    <location>
        <begin position="1"/>
        <end position="21"/>
    </location>
</feature>
<dbReference type="Proteomes" id="UP000479190">
    <property type="component" value="Unassembled WGS sequence"/>
</dbReference>
<dbReference type="GO" id="GO:0042030">
    <property type="term" value="F:ATPase inhibitor activity"/>
    <property type="evidence" value="ECO:0007669"/>
    <property type="project" value="TreeGrafter"/>
</dbReference>
<sequence length="376" mass="40716">MFRSNSSSSQQQQQQTAAAPTQDRVRVLLFRECEWRGRKLLFDSVALEKRRRCPCNGNGSSETEANNAKTGNHKSSPGHQRASTNEADSSIGGREVISSSSNNRQSNETLSTAMMNNEANSSNSSLRTSSSATMSRPNSVSVSWNSLSPPATRNDSVCSSSGSGWDIEVPPFGGSSHSLDGGSNGTGSGGSSSSIGAGSLTSLRRRWQRVLGTSLSRSESEDFFAGSRQSSFDNSNGPCAGEQQQRRHKTRLGLAMLIQLPGGHERAISDRLMEHAALLEGSLDCLRHACVEGHGPGLVGRLYRSSHQSCCTLKLLRRLLDPRDGGQQRITTLPLLWHELLLNSSMPADLQTIALRQSLQRMSRLLDELDTKSTNL</sequence>
<evidence type="ECO:0000256" key="1">
    <source>
        <dbReference type="SAM" id="MobiDB-lite"/>
    </source>
</evidence>
<feature type="compositionally biased region" description="Polar residues" evidence="1">
    <location>
        <begin position="57"/>
        <end position="88"/>
    </location>
</feature>
<dbReference type="EMBL" id="CADCXV010000458">
    <property type="protein sequence ID" value="CAB0030357.1"/>
    <property type="molecule type" value="Genomic_DNA"/>
</dbReference>
<gene>
    <name evidence="4" type="ORF">TBRA_LOCUS2363</name>
</gene>
<dbReference type="PANTHER" id="PTHR21634:SF9">
    <property type="entry name" value="RE13835P"/>
    <property type="match status" value="1"/>
</dbReference>
<evidence type="ECO:0000313" key="4">
    <source>
        <dbReference type="EMBL" id="CAB0030357.1"/>
    </source>
</evidence>
<dbReference type="GO" id="GO:0051087">
    <property type="term" value="F:protein-folding chaperone binding"/>
    <property type="evidence" value="ECO:0007669"/>
    <property type="project" value="TreeGrafter"/>
</dbReference>
<organism evidence="4 5">
    <name type="scientific">Trichogramma brassicae</name>
    <dbReference type="NCBI Taxonomy" id="86971"/>
    <lineage>
        <taxon>Eukaryota</taxon>
        <taxon>Metazoa</taxon>
        <taxon>Ecdysozoa</taxon>
        <taxon>Arthropoda</taxon>
        <taxon>Hexapoda</taxon>
        <taxon>Insecta</taxon>
        <taxon>Pterygota</taxon>
        <taxon>Neoptera</taxon>
        <taxon>Endopterygota</taxon>
        <taxon>Hymenoptera</taxon>
        <taxon>Apocrita</taxon>
        <taxon>Proctotrupomorpha</taxon>
        <taxon>Chalcidoidea</taxon>
        <taxon>Trichogrammatidae</taxon>
        <taxon>Trichogramma</taxon>
    </lineage>
</organism>
<dbReference type="PANTHER" id="PTHR21634">
    <property type="entry name" value="RE13835P"/>
    <property type="match status" value="1"/>
</dbReference>
<dbReference type="Pfam" id="PF14636">
    <property type="entry name" value="FNIP_N"/>
    <property type="match status" value="1"/>
</dbReference>
<dbReference type="InterPro" id="IPR028084">
    <property type="entry name" value="FNIP_N_dom"/>
</dbReference>
<proteinExistence type="predicted"/>
<dbReference type="AlphaFoldDB" id="A0A6H5HZN7"/>
<feature type="compositionally biased region" description="Polar residues" evidence="1">
    <location>
        <begin position="137"/>
        <end position="163"/>
    </location>
</feature>
<reference evidence="4 5" key="1">
    <citation type="submission" date="2020-02" db="EMBL/GenBank/DDBJ databases">
        <authorList>
            <person name="Ferguson B K."/>
        </authorList>
    </citation>
    <scope>NUCLEOTIDE SEQUENCE [LARGE SCALE GENOMIC DNA]</scope>
</reference>
<name>A0A6H5HZN7_9HYME</name>
<protein>
    <submittedName>
        <fullName evidence="4">Uncharacterized protein</fullName>
    </submittedName>
</protein>
<accession>A0A6H5HZN7</accession>
<feature type="compositionally biased region" description="Low complexity" evidence="1">
    <location>
        <begin position="1"/>
        <end position="15"/>
    </location>
</feature>
<dbReference type="InterPro" id="IPR028085">
    <property type="entry name" value="FNIP_mid_dom"/>
</dbReference>
<evidence type="ECO:0000259" key="2">
    <source>
        <dbReference type="Pfam" id="PF14636"/>
    </source>
</evidence>
<keyword evidence="5" id="KW-1185">Reference proteome</keyword>
<feature type="region of interest" description="Disordered" evidence="1">
    <location>
        <begin position="51"/>
        <end position="106"/>
    </location>
</feature>
<evidence type="ECO:0000313" key="5">
    <source>
        <dbReference type="Proteomes" id="UP000479190"/>
    </source>
</evidence>
<feature type="region of interest" description="Disordered" evidence="1">
    <location>
        <begin position="118"/>
        <end position="198"/>
    </location>
</feature>
<feature type="domain" description="Folliculin-interacting protein N-terminal" evidence="2">
    <location>
        <begin position="25"/>
        <end position="125"/>
    </location>
</feature>